<comment type="caution">
    <text evidence="7">The sequence shown here is derived from an EMBL/GenBank/DDBJ whole genome shotgun (WGS) entry which is preliminary data.</text>
</comment>
<dbReference type="AlphaFoldDB" id="A0A9W6Z462"/>
<protein>
    <submittedName>
        <fullName evidence="7">Unnamed protein product</fullName>
    </submittedName>
</protein>
<dbReference type="PANTHER" id="PTHR31123:SF1">
    <property type="entry name" value="ACCUMULATION OF DYADS PROTEIN 2-RELATED"/>
    <property type="match status" value="1"/>
</dbReference>
<feature type="transmembrane region" description="Helical" evidence="6">
    <location>
        <begin position="87"/>
        <end position="108"/>
    </location>
</feature>
<feature type="transmembrane region" description="Helical" evidence="6">
    <location>
        <begin position="54"/>
        <end position="75"/>
    </location>
</feature>
<dbReference type="InterPro" id="IPR051633">
    <property type="entry name" value="AceTr"/>
</dbReference>
<dbReference type="GO" id="GO:0015123">
    <property type="term" value="F:acetate transmembrane transporter activity"/>
    <property type="evidence" value="ECO:0007669"/>
    <property type="project" value="TreeGrafter"/>
</dbReference>
<proteinExistence type="inferred from homology"/>
<feature type="transmembrane region" description="Helical" evidence="6">
    <location>
        <begin position="149"/>
        <end position="170"/>
    </location>
</feature>
<feature type="transmembrane region" description="Helical" evidence="6">
    <location>
        <begin position="114"/>
        <end position="137"/>
    </location>
</feature>
<evidence type="ECO:0000256" key="3">
    <source>
        <dbReference type="ARBA" id="ARBA00022692"/>
    </source>
</evidence>
<dbReference type="EMBL" id="BSXU01005607">
    <property type="protein sequence ID" value="GMG54945.1"/>
    <property type="molecule type" value="Genomic_DNA"/>
</dbReference>
<dbReference type="OrthoDB" id="3648309at2759"/>
<dbReference type="GO" id="GO:0005886">
    <property type="term" value="C:plasma membrane"/>
    <property type="evidence" value="ECO:0007669"/>
    <property type="project" value="TreeGrafter"/>
</dbReference>
<dbReference type="Pfam" id="PF01184">
    <property type="entry name" value="Gpr1_Fun34_YaaH"/>
    <property type="match status" value="1"/>
</dbReference>
<evidence type="ECO:0000256" key="6">
    <source>
        <dbReference type="SAM" id="Phobius"/>
    </source>
</evidence>
<keyword evidence="4 6" id="KW-1133">Transmembrane helix</keyword>
<dbReference type="PANTHER" id="PTHR31123">
    <property type="entry name" value="ACCUMULATION OF DYADS PROTEIN 2-RELATED"/>
    <property type="match status" value="1"/>
</dbReference>
<dbReference type="Proteomes" id="UP001165063">
    <property type="component" value="Unassembled WGS sequence"/>
</dbReference>
<keyword evidence="5 6" id="KW-0472">Membrane</keyword>
<keyword evidence="3 6" id="KW-0812">Transmembrane</keyword>
<accession>A0A9W6Z462</accession>
<feature type="transmembrane region" description="Helical" evidence="6">
    <location>
        <begin position="205"/>
        <end position="223"/>
    </location>
</feature>
<feature type="transmembrane region" description="Helical" evidence="6">
    <location>
        <begin position="176"/>
        <end position="198"/>
    </location>
</feature>
<evidence type="ECO:0000256" key="1">
    <source>
        <dbReference type="ARBA" id="ARBA00004141"/>
    </source>
</evidence>
<name>A0A9W6Z462_AMBMO</name>
<gene>
    <name evidence="7" type="ORF">Amon01_000749700</name>
</gene>
<evidence type="ECO:0000256" key="4">
    <source>
        <dbReference type="ARBA" id="ARBA00022989"/>
    </source>
</evidence>
<keyword evidence="8" id="KW-1185">Reference proteome</keyword>
<reference evidence="7" key="1">
    <citation type="submission" date="2023-04" db="EMBL/GenBank/DDBJ databases">
        <title>Ambrosiozyma monospora NBRC 1965.</title>
        <authorList>
            <person name="Ichikawa N."/>
            <person name="Sato H."/>
            <person name="Tonouchi N."/>
        </authorList>
    </citation>
    <scope>NUCLEOTIDE SEQUENCE</scope>
    <source>
        <strain evidence="7">NBRC 1965</strain>
    </source>
</reference>
<sequence>MSDHLSNTDTALAAEEQEKGIPSSYQNEDADVLPPRTGFLRVNYYKRAPGQRQYPASCSAGLAMLAVTLWPLGLILCEARSVTSPAVLAGTLFFASGLVQIITGIWAIVDNNLFGSVVLLCLGAFFMSFGAIATDLFGVNAAYTDPLELANAQGIFLSTWVVFTFIIWISTFKSTVPLFFFTFFLFMFFLLYTIAVFGSHQGCKIASGVFCFLTSMAAFYAMYDGLSEQCNSYCHIPSAKILRMPGAYHVPAEDRVQIV</sequence>
<comment type="subcellular location">
    <subcellularLocation>
        <location evidence="1">Membrane</location>
        <topology evidence="1">Multi-pass membrane protein</topology>
    </subcellularLocation>
</comment>
<evidence type="ECO:0000313" key="8">
    <source>
        <dbReference type="Proteomes" id="UP001165063"/>
    </source>
</evidence>
<organism evidence="7 8">
    <name type="scientific">Ambrosiozyma monospora</name>
    <name type="common">Yeast</name>
    <name type="synonym">Endomycopsis monosporus</name>
    <dbReference type="NCBI Taxonomy" id="43982"/>
    <lineage>
        <taxon>Eukaryota</taxon>
        <taxon>Fungi</taxon>
        <taxon>Dikarya</taxon>
        <taxon>Ascomycota</taxon>
        <taxon>Saccharomycotina</taxon>
        <taxon>Pichiomycetes</taxon>
        <taxon>Pichiales</taxon>
        <taxon>Pichiaceae</taxon>
        <taxon>Ambrosiozyma</taxon>
    </lineage>
</organism>
<comment type="similarity">
    <text evidence="2">Belongs to the acetate uptake transporter (AceTr) (TC 2.A.96) family.</text>
</comment>
<evidence type="ECO:0000256" key="5">
    <source>
        <dbReference type="ARBA" id="ARBA00023136"/>
    </source>
</evidence>
<evidence type="ECO:0000313" key="7">
    <source>
        <dbReference type="EMBL" id="GMG54945.1"/>
    </source>
</evidence>
<evidence type="ECO:0000256" key="2">
    <source>
        <dbReference type="ARBA" id="ARBA00005587"/>
    </source>
</evidence>
<dbReference type="InterPro" id="IPR000791">
    <property type="entry name" value="Gpr1/Fun34/SatP-like"/>
</dbReference>